<feature type="transmembrane region" description="Helical" evidence="1">
    <location>
        <begin position="6"/>
        <end position="23"/>
    </location>
</feature>
<accession>A0ABR6ZQ72</accession>
<dbReference type="EMBL" id="JACOGF010000004">
    <property type="protein sequence ID" value="MBC3918013.1"/>
    <property type="molecule type" value="Genomic_DNA"/>
</dbReference>
<keyword evidence="3" id="KW-1185">Reference proteome</keyword>
<comment type="caution">
    <text evidence="2">The sequence shown here is derived from an EMBL/GenBank/DDBJ whole genome shotgun (WGS) entry which is preliminary data.</text>
</comment>
<evidence type="ECO:0000313" key="3">
    <source>
        <dbReference type="Proteomes" id="UP000650424"/>
    </source>
</evidence>
<gene>
    <name evidence="2" type="ORF">H8L32_11045</name>
</gene>
<dbReference type="Proteomes" id="UP000650424">
    <property type="component" value="Unassembled WGS sequence"/>
</dbReference>
<protein>
    <recommendedName>
        <fullName evidence="4">Glycosyltransferase RgtA/B/C/D-like domain-containing protein</fullName>
    </recommendedName>
</protein>
<feature type="transmembrane region" description="Helical" evidence="1">
    <location>
        <begin position="35"/>
        <end position="53"/>
    </location>
</feature>
<keyword evidence="1" id="KW-1133">Transmembrane helix</keyword>
<feature type="transmembrane region" description="Helical" evidence="1">
    <location>
        <begin position="260"/>
        <end position="280"/>
    </location>
</feature>
<feature type="transmembrane region" description="Helical" evidence="1">
    <location>
        <begin position="184"/>
        <end position="208"/>
    </location>
</feature>
<evidence type="ECO:0000256" key="1">
    <source>
        <dbReference type="SAM" id="Phobius"/>
    </source>
</evidence>
<feature type="transmembrane region" description="Helical" evidence="1">
    <location>
        <begin position="126"/>
        <end position="144"/>
    </location>
</feature>
<feature type="transmembrane region" description="Helical" evidence="1">
    <location>
        <begin position="301"/>
        <end position="324"/>
    </location>
</feature>
<name>A0ABR6ZQ72_9BURK</name>
<organism evidence="2 3">
    <name type="scientific">Undibacterium hunanense</name>
    <dbReference type="NCBI Taxonomy" id="2762292"/>
    <lineage>
        <taxon>Bacteria</taxon>
        <taxon>Pseudomonadati</taxon>
        <taxon>Pseudomonadota</taxon>
        <taxon>Betaproteobacteria</taxon>
        <taxon>Burkholderiales</taxon>
        <taxon>Oxalobacteraceae</taxon>
        <taxon>Undibacterium</taxon>
    </lineage>
</organism>
<proteinExistence type="predicted"/>
<evidence type="ECO:0000313" key="2">
    <source>
        <dbReference type="EMBL" id="MBC3918013.1"/>
    </source>
</evidence>
<feature type="transmembrane region" description="Helical" evidence="1">
    <location>
        <begin position="86"/>
        <end position="114"/>
    </location>
</feature>
<keyword evidence="1" id="KW-0812">Transmembrane</keyword>
<feature type="transmembrane region" description="Helical" evidence="1">
    <location>
        <begin position="229"/>
        <end position="248"/>
    </location>
</feature>
<sequence>MSVNAFASYTNVFLYGWLLLSLGTMTKSQFHSQKIAFFMLLMVLLSGPVEQIYKTTWSEALYLPLCVSATYCWIQFLSGKNSQRNFLISVILLALVLLTRHVGIALLAAMLFSLFYHTGRQLKEKLLCATGLVAATIPYVFWLLRTQALSGFLTGPRTPVSNPDIMLQINRFGNTIAHWIFPHFYFNASGLLLSGIMLTCLLAFFIYAHDRIPRQPGHENQAQAYPFRLISFLIVYTVAHSFLVLSSAYRFNLDPVNDRLLAPVFWSLALIAFFAIDLFWKHAQNRLRKTYLNGMRLVAAGYFLFWLTGSNAINDVLLRVLFLFHP</sequence>
<dbReference type="RefSeq" id="WP_186947236.1">
    <property type="nucleotide sequence ID" value="NZ_JACOGF010000004.1"/>
</dbReference>
<keyword evidence="1" id="KW-0472">Membrane</keyword>
<reference evidence="2 3" key="1">
    <citation type="submission" date="2020-08" db="EMBL/GenBank/DDBJ databases">
        <title>Novel species isolated from subtropical streams in China.</title>
        <authorList>
            <person name="Lu H."/>
        </authorList>
    </citation>
    <scope>NUCLEOTIDE SEQUENCE [LARGE SCALE GENOMIC DNA]</scope>
    <source>
        <strain evidence="2 3">CY18W</strain>
    </source>
</reference>
<evidence type="ECO:0008006" key="4">
    <source>
        <dbReference type="Google" id="ProtNLM"/>
    </source>
</evidence>